<dbReference type="Proteomes" id="UP001595445">
    <property type="component" value="Unassembled WGS sequence"/>
</dbReference>
<evidence type="ECO:0000256" key="3">
    <source>
        <dbReference type="ARBA" id="ARBA00022729"/>
    </source>
</evidence>
<dbReference type="EMBL" id="JBHRSM010000025">
    <property type="protein sequence ID" value="MFC3087487.1"/>
    <property type="molecule type" value="Genomic_DNA"/>
</dbReference>
<dbReference type="Gene3D" id="3.40.190.10">
    <property type="entry name" value="Periplasmic binding protein-like II"/>
    <property type="match status" value="1"/>
</dbReference>
<comment type="similarity">
    <text evidence="2">Belongs to the bacterial solute-binding protein 5 family.</text>
</comment>
<evidence type="ECO:0000256" key="2">
    <source>
        <dbReference type="ARBA" id="ARBA00005695"/>
    </source>
</evidence>
<dbReference type="Pfam" id="PF00496">
    <property type="entry name" value="SBP_bac_5"/>
    <property type="match status" value="1"/>
</dbReference>
<gene>
    <name evidence="6" type="ORF">ACFOD6_15675</name>
</gene>
<protein>
    <submittedName>
        <fullName evidence="6">Extracellular solute-binding protein</fullName>
    </submittedName>
</protein>
<accession>A0ABV7DWH0</accession>
<dbReference type="InterPro" id="IPR000914">
    <property type="entry name" value="SBP_5_dom"/>
</dbReference>
<feature type="chain" id="PRO_5046712572" evidence="4">
    <location>
        <begin position="28"/>
        <end position="606"/>
    </location>
</feature>
<dbReference type="InterPro" id="IPR030678">
    <property type="entry name" value="Peptide/Ni-bd"/>
</dbReference>
<evidence type="ECO:0000256" key="4">
    <source>
        <dbReference type="SAM" id="SignalP"/>
    </source>
</evidence>
<feature type="signal peptide" evidence="4">
    <location>
        <begin position="1"/>
        <end position="27"/>
    </location>
</feature>
<dbReference type="CDD" id="cd08497">
    <property type="entry name" value="MbnE-like"/>
    <property type="match status" value="1"/>
</dbReference>
<dbReference type="RefSeq" id="WP_242069999.1">
    <property type="nucleotide sequence ID" value="NZ_JAEACP010000001.1"/>
</dbReference>
<comment type="subcellular location">
    <subcellularLocation>
        <location evidence="1">Periplasm</location>
    </subcellularLocation>
</comment>
<comment type="caution">
    <text evidence="6">The sequence shown here is derived from an EMBL/GenBank/DDBJ whole genome shotgun (WGS) entry which is preliminary data.</text>
</comment>
<dbReference type="PANTHER" id="PTHR30290">
    <property type="entry name" value="PERIPLASMIC BINDING COMPONENT OF ABC TRANSPORTER"/>
    <property type="match status" value="1"/>
</dbReference>
<keyword evidence="3 4" id="KW-0732">Signal</keyword>
<evidence type="ECO:0000256" key="1">
    <source>
        <dbReference type="ARBA" id="ARBA00004418"/>
    </source>
</evidence>
<dbReference type="Gene3D" id="3.10.105.10">
    <property type="entry name" value="Dipeptide-binding Protein, Domain 3"/>
    <property type="match status" value="1"/>
</dbReference>
<organism evidence="6 7">
    <name type="scientific">Tabrizicola soli</name>
    <dbReference type="NCBI Taxonomy" id="2185115"/>
    <lineage>
        <taxon>Bacteria</taxon>
        <taxon>Pseudomonadati</taxon>
        <taxon>Pseudomonadota</taxon>
        <taxon>Alphaproteobacteria</taxon>
        <taxon>Rhodobacterales</taxon>
        <taxon>Paracoccaceae</taxon>
        <taxon>Tabrizicola</taxon>
    </lineage>
</organism>
<name>A0ABV7DWH0_9RHOB</name>
<dbReference type="InterPro" id="IPR039424">
    <property type="entry name" value="SBP_5"/>
</dbReference>
<reference evidence="7" key="1">
    <citation type="journal article" date="2019" name="Int. J. Syst. Evol. Microbiol.">
        <title>The Global Catalogue of Microorganisms (GCM) 10K type strain sequencing project: providing services to taxonomists for standard genome sequencing and annotation.</title>
        <authorList>
            <consortium name="The Broad Institute Genomics Platform"/>
            <consortium name="The Broad Institute Genome Sequencing Center for Infectious Disease"/>
            <person name="Wu L."/>
            <person name="Ma J."/>
        </authorList>
    </citation>
    <scope>NUCLEOTIDE SEQUENCE [LARGE SCALE GENOMIC DNA]</scope>
    <source>
        <strain evidence="7">KCTC 62102</strain>
    </source>
</reference>
<proteinExistence type="inferred from homology"/>
<dbReference type="PIRSF" id="PIRSF002741">
    <property type="entry name" value="MppA"/>
    <property type="match status" value="1"/>
</dbReference>
<keyword evidence="7" id="KW-1185">Reference proteome</keyword>
<sequence length="606" mass="66772">MLPDLTPIFRRLALPLGLVLGAATAVAEPQHGIAMYGEPALPPDFVSLPQANPDAPKGGGITLSMNGGFDTLNPFITNGSPAEGIAPFTFETLLARSYDEPFTLYGLLAESVETDEARSFVEFTLREGARFSDGTPVTVDDVLWSYETLGTLGHPRYHTAWKKIAKAEATGPRTIRFTFNTEDRELPLILGLRPILRKADFEGRDFEATSLDKLTGSGPYVVDQVDPGVSITFKRNPDWWGKDLAVNRGQWNFDRIRYDYYSNPVAVFESVKTGAISAYREDNIAKWASRYDFPALASGEMVKLEVPHDRPSGIIGLVMNSRKPQFQDWRVREAMIELFNFDFINQTVTGGAAPRITSYFANSAFAMTPGAPAEGAVLSLLDPYKADLLPSTLEGYALPQPDGTPQNRAGLRRAIKLLDEAGWTVGEDGILKNAEGTPFAFEILLTIGQDEVASVAAIYVEALKDVGIDARVTMLDSAQMKARTDSFDFDMTYIIRTMSLSPGNEQSLYWSSAAADTEGSRNWMGVKSPAIDAVIAAMLAARSQEEAATAAQALDRLLTAGRYVVPFWFSDRNLIVHKAELKHPERVQLYGDWGTSYLPALWWYEE</sequence>
<evidence type="ECO:0000313" key="7">
    <source>
        <dbReference type="Proteomes" id="UP001595445"/>
    </source>
</evidence>
<dbReference type="PANTHER" id="PTHR30290:SF64">
    <property type="entry name" value="ABC TRANSPORTER PERIPLASMIC BINDING PROTEIN"/>
    <property type="match status" value="1"/>
</dbReference>
<feature type="domain" description="Solute-binding protein family 5" evidence="5">
    <location>
        <begin position="104"/>
        <end position="508"/>
    </location>
</feature>
<dbReference type="SUPFAM" id="SSF53850">
    <property type="entry name" value="Periplasmic binding protein-like II"/>
    <property type="match status" value="1"/>
</dbReference>
<evidence type="ECO:0000313" key="6">
    <source>
        <dbReference type="EMBL" id="MFC3087487.1"/>
    </source>
</evidence>
<evidence type="ECO:0000259" key="5">
    <source>
        <dbReference type="Pfam" id="PF00496"/>
    </source>
</evidence>